<comment type="caution">
    <text evidence="1">The sequence shown here is derived from an EMBL/GenBank/DDBJ whole genome shotgun (WGS) entry which is preliminary data.</text>
</comment>
<dbReference type="AlphaFoldDB" id="A0A8S2RB64"/>
<evidence type="ECO:0000313" key="2">
    <source>
        <dbReference type="EMBL" id="CAF4172255.1"/>
    </source>
</evidence>
<evidence type="ECO:0000313" key="1">
    <source>
        <dbReference type="EMBL" id="CAF4156106.1"/>
    </source>
</evidence>
<proteinExistence type="predicted"/>
<dbReference type="Proteomes" id="UP000676336">
    <property type="component" value="Unassembled WGS sequence"/>
</dbReference>
<name>A0A8S2RB64_9BILA</name>
<sequence>YVAKFFTITISDSAAKPHQTEAYS</sequence>
<evidence type="ECO:0000313" key="3">
    <source>
        <dbReference type="Proteomes" id="UP000676336"/>
    </source>
</evidence>
<organism evidence="1 3">
    <name type="scientific">Rotaria magnacalcarata</name>
    <dbReference type="NCBI Taxonomy" id="392030"/>
    <lineage>
        <taxon>Eukaryota</taxon>
        <taxon>Metazoa</taxon>
        <taxon>Spiralia</taxon>
        <taxon>Gnathifera</taxon>
        <taxon>Rotifera</taxon>
        <taxon>Eurotatoria</taxon>
        <taxon>Bdelloidea</taxon>
        <taxon>Philodinida</taxon>
        <taxon>Philodinidae</taxon>
        <taxon>Rotaria</taxon>
    </lineage>
</organism>
<reference evidence="1" key="1">
    <citation type="submission" date="2021-02" db="EMBL/GenBank/DDBJ databases">
        <authorList>
            <person name="Nowell W R."/>
        </authorList>
    </citation>
    <scope>NUCLEOTIDE SEQUENCE</scope>
</reference>
<dbReference type="EMBL" id="CAJOBJ010013705">
    <property type="protein sequence ID" value="CAF4172255.1"/>
    <property type="molecule type" value="Genomic_DNA"/>
</dbReference>
<dbReference type="Proteomes" id="UP000681720">
    <property type="component" value="Unassembled WGS sequence"/>
</dbReference>
<protein>
    <submittedName>
        <fullName evidence="1">Uncharacterized protein</fullName>
    </submittedName>
</protein>
<gene>
    <name evidence="2" type="ORF">GIL414_LOCUS20418</name>
    <name evidence="1" type="ORF">SMN809_LOCUS19981</name>
</gene>
<feature type="non-terminal residue" evidence="1">
    <location>
        <position position="1"/>
    </location>
</feature>
<accession>A0A8S2RB64</accession>
<dbReference type="EMBL" id="CAJOBI010010865">
    <property type="protein sequence ID" value="CAF4156106.1"/>
    <property type="molecule type" value="Genomic_DNA"/>
</dbReference>